<comment type="caution">
    <text evidence="1">The sequence shown here is derived from an EMBL/GenBank/DDBJ whole genome shotgun (WGS) entry which is preliminary data.</text>
</comment>
<evidence type="ECO:0000313" key="2">
    <source>
        <dbReference type="Proteomes" id="UP000887229"/>
    </source>
</evidence>
<organism evidence="1 2">
    <name type="scientific">Emericellopsis atlantica</name>
    <dbReference type="NCBI Taxonomy" id="2614577"/>
    <lineage>
        <taxon>Eukaryota</taxon>
        <taxon>Fungi</taxon>
        <taxon>Dikarya</taxon>
        <taxon>Ascomycota</taxon>
        <taxon>Pezizomycotina</taxon>
        <taxon>Sordariomycetes</taxon>
        <taxon>Hypocreomycetidae</taxon>
        <taxon>Hypocreales</taxon>
        <taxon>Bionectriaceae</taxon>
        <taxon>Emericellopsis</taxon>
    </lineage>
</organism>
<dbReference type="AlphaFoldDB" id="A0A9P7ZM24"/>
<protein>
    <submittedName>
        <fullName evidence="1">Uncharacterized protein</fullName>
    </submittedName>
</protein>
<sequence>MSAHCPWSAHEGCCRAHPSTRDQPPQPPIHRIEIPEQKLEPSNAASNGGQPPPPYIDPRSSYAITPIHLAVEHHLSLQHLDCVRRRLEEKPTPQLVPELSAKGSISRSDGTRIEWNSYVYFERGRFLQRQQTLYLRKDGMAKRKENFISCPHHSIEIDGPTFGFQDDRLTAKTLIVNNPPRCEVHFGGTEWNSLHGDYLQMNVCQICHCDAECIIALEIDNLFVWYTCYKDLGTGDASNPDAKWIALLTGRGTPCRDTESFELYARVWGAAKSLDQRGLEDVTHRNSRGVFNVYSHWMQSQNTQNQETTDRGT</sequence>
<dbReference type="RefSeq" id="XP_046117922.1">
    <property type="nucleotide sequence ID" value="XM_046257412.1"/>
</dbReference>
<name>A0A9P7ZM24_9HYPO</name>
<dbReference type="GeneID" id="70288315"/>
<dbReference type="OrthoDB" id="4763424at2759"/>
<reference evidence="1" key="1">
    <citation type="journal article" date="2021" name="IMA Fungus">
        <title>Genomic characterization of three marine fungi, including Emericellopsis atlantica sp. nov. with signatures of a generalist lifestyle and marine biomass degradation.</title>
        <authorList>
            <person name="Hagestad O.C."/>
            <person name="Hou L."/>
            <person name="Andersen J.H."/>
            <person name="Hansen E.H."/>
            <person name="Altermark B."/>
            <person name="Li C."/>
            <person name="Kuhnert E."/>
            <person name="Cox R.J."/>
            <person name="Crous P.W."/>
            <person name="Spatafora J.W."/>
            <person name="Lail K."/>
            <person name="Amirebrahimi M."/>
            <person name="Lipzen A."/>
            <person name="Pangilinan J."/>
            <person name="Andreopoulos W."/>
            <person name="Hayes R.D."/>
            <person name="Ng V."/>
            <person name="Grigoriev I.V."/>
            <person name="Jackson S.A."/>
            <person name="Sutton T.D.S."/>
            <person name="Dobson A.D.W."/>
            <person name="Rama T."/>
        </authorList>
    </citation>
    <scope>NUCLEOTIDE SEQUENCE</scope>
    <source>
        <strain evidence="1">TS7</strain>
    </source>
</reference>
<proteinExistence type="predicted"/>
<dbReference type="EMBL" id="MU251255">
    <property type="protein sequence ID" value="KAG9253998.1"/>
    <property type="molecule type" value="Genomic_DNA"/>
</dbReference>
<gene>
    <name evidence="1" type="ORF">F5Z01DRAFT_111046</name>
</gene>
<accession>A0A9P7ZM24</accession>
<keyword evidence="2" id="KW-1185">Reference proteome</keyword>
<evidence type="ECO:0000313" key="1">
    <source>
        <dbReference type="EMBL" id="KAG9253998.1"/>
    </source>
</evidence>
<dbReference type="Proteomes" id="UP000887229">
    <property type="component" value="Unassembled WGS sequence"/>
</dbReference>